<proteinExistence type="predicted"/>
<evidence type="ECO:0000313" key="2">
    <source>
        <dbReference type="EMBL" id="KAK8037685.1"/>
    </source>
</evidence>
<keyword evidence="2" id="KW-0378">Hydrolase</keyword>
<protein>
    <submittedName>
        <fullName evidence="2">Glycoside hydrolase family 18 protein</fullName>
    </submittedName>
</protein>
<feature type="compositionally biased region" description="Basic and acidic residues" evidence="1">
    <location>
        <begin position="43"/>
        <end position="63"/>
    </location>
</feature>
<feature type="region of interest" description="Disordered" evidence="1">
    <location>
        <begin position="1"/>
        <end position="87"/>
    </location>
</feature>
<comment type="caution">
    <text evidence="2">The sequence shown here is derived from an EMBL/GenBank/DDBJ whole genome shotgun (WGS) entry which is preliminary data.</text>
</comment>
<gene>
    <name evidence="2" type="ORF">PG991_001031</name>
</gene>
<sequence>MSLTTAVSRGLIATGRGAGEVSQGTIGHETTTTSNPNPPPEETPTKPLDRRPIRCFDEVDVPGHADIQSGSQNSYATELSGLRDRDMMGPGAAPITLRKTDSYGVIRLLLHLGARLQDHGGATEPWVPAGVTQSDHGVLAHSFASV</sequence>
<name>A0ABR1SVG8_9PEZI</name>
<dbReference type="EMBL" id="JAQQWI010000002">
    <property type="protein sequence ID" value="KAK8037685.1"/>
    <property type="molecule type" value="Genomic_DNA"/>
</dbReference>
<evidence type="ECO:0000256" key="1">
    <source>
        <dbReference type="SAM" id="MobiDB-lite"/>
    </source>
</evidence>
<feature type="compositionally biased region" description="Polar residues" evidence="1">
    <location>
        <begin position="68"/>
        <end position="77"/>
    </location>
</feature>
<keyword evidence="3" id="KW-1185">Reference proteome</keyword>
<reference evidence="2 3" key="1">
    <citation type="submission" date="2023-01" db="EMBL/GenBank/DDBJ databases">
        <title>Analysis of 21 Apiospora genomes using comparative genomics revels a genus with tremendous synthesis potential of carbohydrate active enzymes and secondary metabolites.</title>
        <authorList>
            <person name="Sorensen T."/>
        </authorList>
    </citation>
    <scope>NUCLEOTIDE SEQUENCE [LARGE SCALE GENOMIC DNA]</scope>
    <source>
        <strain evidence="2 3">CBS 20057</strain>
    </source>
</reference>
<evidence type="ECO:0000313" key="3">
    <source>
        <dbReference type="Proteomes" id="UP001396898"/>
    </source>
</evidence>
<dbReference type="Proteomes" id="UP001396898">
    <property type="component" value="Unassembled WGS sequence"/>
</dbReference>
<organism evidence="2 3">
    <name type="scientific">Apiospora marii</name>
    <dbReference type="NCBI Taxonomy" id="335849"/>
    <lineage>
        <taxon>Eukaryota</taxon>
        <taxon>Fungi</taxon>
        <taxon>Dikarya</taxon>
        <taxon>Ascomycota</taxon>
        <taxon>Pezizomycotina</taxon>
        <taxon>Sordariomycetes</taxon>
        <taxon>Xylariomycetidae</taxon>
        <taxon>Amphisphaeriales</taxon>
        <taxon>Apiosporaceae</taxon>
        <taxon>Apiospora</taxon>
    </lineage>
</organism>
<accession>A0ABR1SVG8</accession>
<dbReference type="GO" id="GO:0016787">
    <property type="term" value="F:hydrolase activity"/>
    <property type="evidence" value="ECO:0007669"/>
    <property type="project" value="UniProtKB-KW"/>
</dbReference>